<proteinExistence type="inferred from homology"/>
<evidence type="ECO:0000256" key="10">
    <source>
        <dbReference type="SAM" id="Phobius"/>
    </source>
</evidence>
<dbReference type="EMBL" id="KF017573">
    <property type="protein sequence ID" value="AGS44595.1"/>
    <property type="molecule type" value="Genomic_DNA"/>
</dbReference>
<evidence type="ECO:0000256" key="11">
    <source>
        <dbReference type="SAM" id="SignalP"/>
    </source>
</evidence>
<feature type="transmembrane region" description="Helical" evidence="10">
    <location>
        <begin position="416"/>
        <end position="439"/>
    </location>
</feature>
<feature type="transmembrane region" description="Helical" evidence="10">
    <location>
        <begin position="454"/>
        <end position="474"/>
    </location>
</feature>
<evidence type="ECO:0000256" key="8">
    <source>
        <dbReference type="ARBA" id="ARBA00031028"/>
    </source>
</evidence>
<comment type="similarity">
    <text evidence="2">Belongs to the complex I subunit 2 family.</text>
</comment>
<feature type="transmembrane region" description="Helical" evidence="10">
    <location>
        <begin position="336"/>
        <end position="355"/>
    </location>
</feature>
<sequence length="539" mass="62021">MLILSLFILLIYSSVINSLDKFKYNNKYLIRIGIIILLYSLYILKDLTINILYNNNNIKNIYIFNDLYLYNKYNIFIILLIIFTIISLLSINTTINIINNNNIKNIDIKNINNNDNNITNGLINNMNINYINIIIFNIIGIILLLTSNNLLGLFISIELQSYSLYILTGIIYKSHISSYNSLLYYLIGGLGSIIILYGINILYNITSIININNINSFIYLYDINNNILINEINYIYLGWIFIIFGLLIKIGIAPMYNWSIFIYSNSNTIITSYISIIPKLSILSYILLIINIISPSYLLNNNYLYNNKLLFLLTLFIILSLLIGSIGGLSQIKIKYILAYSGLLNLGYLLLTILINNIYSILAYIIYITQYSFSHISIFLFLIISIIYLKNNNNNKLINYQHITYIYELSFIKHNLFLVISLIIIIGSFIGIPPLLGFYGKYNILISSINNNNLFLSILLIISSVISSIFYLYFLNKVLINNNNNNIIINNNNNNNIKGIISNNLLTYIFSSLILIILLNFIQLENILKGAYIISLILN</sequence>
<reference evidence="13" key="1">
    <citation type="submission" date="2013-05" db="EMBL/GenBank/DDBJ databases">
        <authorList>
            <person name="Hegedusova E."/>
            <person name="Zemanova J."/>
            <person name="Brejova B."/>
            <person name="Nosek J."/>
        </authorList>
    </citation>
    <scope>NUCLEOTIDE SEQUENCE</scope>
    <source>
        <strain evidence="13">CBS 2874</strain>
    </source>
</reference>
<evidence type="ECO:0000256" key="5">
    <source>
        <dbReference type="ARBA" id="ARBA00022692"/>
    </source>
</evidence>
<keyword evidence="6 10" id="KW-1133">Transmembrane helix</keyword>
<comment type="catalytic activity">
    <reaction evidence="9">
        <text>a ubiquinone + NADH + 5 H(+)(in) = a ubiquinol + NAD(+) + 4 H(+)(out)</text>
        <dbReference type="Rhea" id="RHEA:29091"/>
        <dbReference type="Rhea" id="RHEA-COMP:9565"/>
        <dbReference type="Rhea" id="RHEA-COMP:9566"/>
        <dbReference type="ChEBI" id="CHEBI:15378"/>
        <dbReference type="ChEBI" id="CHEBI:16389"/>
        <dbReference type="ChEBI" id="CHEBI:17976"/>
        <dbReference type="ChEBI" id="CHEBI:57540"/>
        <dbReference type="ChEBI" id="CHEBI:57945"/>
        <dbReference type="EC" id="7.1.1.2"/>
    </reaction>
</comment>
<accession>S5TP72</accession>
<keyword evidence="5 10" id="KW-0812">Transmembrane</keyword>
<protein>
    <recommendedName>
        <fullName evidence="4">NADH-ubiquinone oxidoreductase chain 2</fullName>
        <ecNumber evidence="3">7.1.1.2</ecNumber>
    </recommendedName>
    <alternativeName>
        <fullName evidence="8">NADH dehydrogenase subunit 2</fullName>
    </alternativeName>
</protein>
<keyword evidence="13" id="KW-0496">Mitochondrion</keyword>
<evidence type="ECO:0000256" key="3">
    <source>
        <dbReference type="ARBA" id="ARBA00012944"/>
    </source>
</evidence>
<evidence type="ECO:0000256" key="9">
    <source>
        <dbReference type="ARBA" id="ARBA00049551"/>
    </source>
</evidence>
<dbReference type="GO" id="GO:0008137">
    <property type="term" value="F:NADH dehydrogenase (ubiquinone) activity"/>
    <property type="evidence" value="ECO:0007669"/>
    <property type="project" value="UniProtKB-EC"/>
</dbReference>
<feature type="transmembrane region" description="Helical" evidence="10">
    <location>
        <begin position="505"/>
        <end position="522"/>
    </location>
</feature>
<gene>
    <name evidence="13" type="primary">nad2</name>
</gene>
<dbReference type="AlphaFoldDB" id="S5TP72"/>
<dbReference type="PANTHER" id="PTHR22773">
    <property type="entry name" value="NADH DEHYDROGENASE"/>
    <property type="match status" value="1"/>
</dbReference>
<dbReference type="Pfam" id="PF00361">
    <property type="entry name" value="Proton_antipo_M"/>
    <property type="match status" value="1"/>
</dbReference>
<dbReference type="RefSeq" id="YP_008475285.1">
    <property type="nucleotide sequence ID" value="NC_022175.1"/>
</dbReference>
<evidence type="ECO:0000256" key="2">
    <source>
        <dbReference type="ARBA" id="ARBA00007012"/>
    </source>
</evidence>
<evidence type="ECO:0000256" key="7">
    <source>
        <dbReference type="ARBA" id="ARBA00023136"/>
    </source>
</evidence>
<feature type="domain" description="NADH:quinone oxidoreductase/Mrp antiporter transmembrane" evidence="12">
    <location>
        <begin position="147"/>
        <end position="467"/>
    </location>
</feature>
<feature type="chain" id="PRO_5004532940" description="NADH-ubiquinone oxidoreductase chain 2" evidence="11">
    <location>
        <begin position="19"/>
        <end position="539"/>
    </location>
</feature>
<feature type="transmembrane region" description="Helical" evidence="10">
    <location>
        <begin position="73"/>
        <end position="91"/>
    </location>
</feature>
<keyword evidence="7 10" id="KW-0472">Membrane</keyword>
<feature type="transmembrane region" description="Helical" evidence="10">
    <location>
        <begin position="276"/>
        <end position="297"/>
    </location>
</feature>
<evidence type="ECO:0000256" key="1">
    <source>
        <dbReference type="ARBA" id="ARBA00004141"/>
    </source>
</evidence>
<feature type="transmembrane region" description="Helical" evidence="10">
    <location>
        <begin position="182"/>
        <end position="203"/>
    </location>
</feature>
<evidence type="ECO:0000313" key="13">
    <source>
        <dbReference type="EMBL" id="AGS44595.1"/>
    </source>
</evidence>
<organism evidence="13">
    <name type="scientific">[Candida] norvegica</name>
    <dbReference type="NCBI Taxonomy" id="49330"/>
    <lineage>
        <taxon>Eukaryota</taxon>
        <taxon>Fungi</taxon>
        <taxon>Dikarya</taxon>
        <taxon>Ascomycota</taxon>
        <taxon>Saccharomycotina</taxon>
        <taxon>Saccharomycetes</taxon>
        <taxon>Phaffomycetales</taxon>
        <taxon>Phaffomycetaceae</taxon>
        <taxon>Barnettozyma</taxon>
        <taxon>Barnettozyma/Candida clade</taxon>
    </lineage>
</organism>
<feature type="transmembrane region" description="Helical" evidence="10">
    <location>
        <begin position="361"/>
        <end position="389"/>
    </location>
</feature>
<comment type="subcellular location">
    <subcellularLocation>
        <location evidence="1">Membrane</location>
        <topology evidence="1">Multi-pass membrane protein</topology>
    </subcellularLocation>
</comment>
<evidence type="ECO:0000256" key="6">
    <source>
        <dbReference type="ARBA" id="ARBA00022989"/>
    </source>
</evidence>
<feature type="signal peptide" evidence="11">
    <location>
        <begin position="1"/>
        <end position="18"/>
    </location>
</feature>
<feature type="transmembrane region" description="Helical" evidence="10">
    <location>
        <begin position="130"/>
        <end position="155"/>
    </location>
</feature>
<keyword evidence="11" id="KW-0732">Signal</keyword>
<geneLocation type="mitochondrion" evidence="13"/>
<dbReference type="EC" id="7.1.1.2" evidence="3"/>
<feature type="transmembrane region" description="Helical" evidence="10">
    <location>
        <begin position="234"/>
        <end position="256"/>
    </location>
</feature>
<evidence type="ECO:0000259" key="12">
    <source>
        <dbReference type="Pfam" id="PF00361"/>
    </source>
</evidence>
<feature type="transmembrane region" description="Helical" evidence="10">
    <location>
        <begin position="28"/>
        <end position="53"/>
    </location>
</feature>
<dbReference type="GeneID" id="16695338"/>
<evidence type="ECO:0000256" key="4">
    <source>
        <dbReference type="ARBA" id="ARBA00021008"/>
    </source>
</evidence>
<feature type="transmembrane region" description="Helical" evidence="10">
    <location>
        <begin position="309"/>
        <end position="329"/>
    </location>
</feature>
<dbReference type="GO" id="GO:0016020">
    <property type="term" value="C:membrane"/>
    <property type="evidence" value="ECO:0007669"/>
    <property type="project" value="UniProtKB-SubCell"/>
</dbReference>
<dbReference type="InterPro" id="IPR001750">
    <property type="entry name" value="ND/Mrp_TM"/>
</dbReference>
<name>S5TP72_9ASCO</name>